<dbReference type="InterPro" id="IPR012328">
    <property type="entry name" value="Chalcone/stilbene_synt_C"/>
</dbReference>
<reference evidence="10 11" key="1">
    <citation type="journal article" date="2020" name="Nat. Food">
        <title>A phased Vanilla planifolia genome enables genetic improvement of flavour and production.</title>
        <authorList>
            <person name="Hasing T."/>
            <person name="Tang H."/>
            <person name="Brym M."/>
            <person name="Khazi F."/>
            <person name="Huang T."/>
            <person name="Chambers A.H."/>
        </authorList>
    </citation>
    <scope>NUCLEOTIDE SEQUENCE [LARGE SCALE GENOMIC DNA]</scope>
    <source>
        <tissue evidence="8">Leaf</tissue>
    </source>
</reference>
<dbReference type="CDD" id="cd00831">
    <property type="entry name" value="CHS_like"/>
    <property type="match status" value="1"/>
</dbReference>
<dbReference type="GO" id="GO:0030639">
    <property type="term" value="P:polyketide biosynthetic process"/>
    <property type="evidence" value="ECO:0007669"/>
    <property type="project" value="TreeGrafter"/>
</dbReference>
<dbReference type="OrthoDB" id="329835at2759"/>
<evidence type="ECO:0000256" key="4">
    <source>
        <dbReference type="RuleBase" id="RU003633"/>
    </source>
</evidence>
<keyword evidence="2 4" id="KW-0808">Transferase</keyword>
<accession>A0A835PCA7</accession>
<evidence type="ECO:0008006" key="12">
    <source>
        <dbReference type="Google" id="ProtNLM"/>
    </source>
</evidence>
<dbReference type="Pfam" id="PF02797">
    <property type="entry name" value="Chal_sti_synt_C"/>
    <property type="match status" value="1"/>
</dbReference>
<evidence type="ECO:0000256" key="3">
    <source>
        <dbReference type="PIRSR" id="PIRSR000451-1"/>
    </source>
</evidence>
<dbReference type="InterPro" id="IPR016039">
    <property type="entry name" value="Thiolase-like"/>
</dbReference>
<dbReference type="PANTHER" id="PTHR11877:SF46">
    <property type="entry name" value="TYPE III POLYKETIDE SYNTHASE A"/>
    <property type="match status" value="1"/>
</dbReference>
<evidence type="ECO:0000259" key="7">
    <source>
        <dbReference type="Pfam" id="PF02797"/>
    </source>
</evidence>
<comment type="similarity">
    <text evidence="1 4">Belongs to the thiolase-like superfamily. Chalcone/stilbene synthases family.</text>
</comment>
<evidence type="ECO:0000313" key="10">
    <source>
        <dbReference type="Proteomes" id="UP000636800"/>
    </source>
</evidence>
<comment type="caution">
    <text evidence="8">The sequence shown here is derived from an EMBL/GenBank/DDBJ whole genome shotgun (WGS) entry which is preliminary data.</text>
</comment>
<dbReference type="GO" id="GO:0016747">
    <property type="term" value="F:acyltransferase activity, transferring groups other than amino-acyl groups"/>
    <property type="evidence" value="ECO:0007669"/>
    <property type="project" value="InterPro"/>
</dbReference>
<evidence type="ECO:0000313" key="8">
    <source>
        <dbReference type="EMBL" id="KAG0449506.1"/>
    </source>
</evidence>
<keyword evidence="10" id="KW-1185">Reference proteome</keyword>
<dbReference type="Proteomes" id="UP000636800">
    <property type="component" value="Chromosome 6"/>
</dbReference>
<sequence>MPKQANGRCSSDAKADAGGDTSGVGRRASRPGKAAILALGKAFPDHLLLQENLVDNYFHETNCNDPVLREKLERLCKSTTVKRRYTVLSRDILQKYPEIATKGGPTLQQRLEICNAAVCEMAAAAAESCLLDWGRPASSITHLVYVSSMELRIPSGDLYLASRLSLRPDVSRVVLYFLGCYGGVSALRVAKDLAENNPGSRVLVVTSETTALGFRPPSTDRPYDLVGAALFGDGAAAVVVGADPDPEERAFMEMEWATQEFVPGTAGVIDGRMTEEGISFLLGRELPELIGSRIEGFCQRMMEAARVKDGVRFKDGFNDLFWAVHPGGPAILNRMEGSLGLRPEKLECSRRALSEYGNVSSSTVFYVLDYLREEMRRKEGGIEEWGLVLAFGPGVTFEGILVRGLVQ</sequence>
<dbReference type="EMBL" id="JADCNL010000006">
    <property type="protein sequence ID" value="KAG0476140.1"/>
    <property type="molecule type" value="Genomic_DNA"/>
</dbReference>
<protein>
    <recommendedName>
        <fullName evidence="12">Chalcone synthase</fullName>
    </recommendedName>
</protein>
<evidence type="ECO:0000313" key="9">
    <source>
        <dbReference type="EMBL" id="KAG0476140.1"/>
    </source>
</evidence>
<dbReference type="InterPro" id="IPR011141">
    <property type="entry name" value="Polyketide_synthase_type-III"/>
</dbReference>
<feature type="active site" description="Acyl-thioester intermediate" evidence="3">
    <location>
        <position position="180"/>
    </location>
</feature>
<dbReference type="FunFam" id="3.40.47.10:FF:000014">
    <property type="entry name" value="Chalcone synthase 1"/>
    <property type="match status" value="1"/>
</dbReference>
<dbReference type="Proteomes" id="UP000639772">
    <property type="component" value="Unassembled WGS sequence"/>
</dbReference>
<evidence type="ECO:0000313" key="11">
    <source>
        <dbReference type="Proteomes" id="UP000639772"/>
    </source>
</evidence>
<dbReference type="AlphaFoldDB" id="A0A835PCA7"/>
<dbReference type="GO" id="GO:0009813">
    <property type="term" value="P:flavonoid biosynthetic process"/>
    <property type="evidence" value="ECO:0007669"/>
    <property type="project" value="UniProtKB-ARBA"/>
</dbReference>
<dbReference type="PANTHER" id="PTHR11877">
    <property type="entry name" value="HYDROXYMETHYLGLUTARYL-COA SYNTHASE"/>
    <property type="match status" value="1"/>
</dbReference>
<keyword evidence="4" id="KW-0012">Acyltransferase</keyword>
<proteinExistence type="inferred from homology"/>
<evidence type="ECO:0000256" key="1">
    <source>
        <dbReference type="ARBA" id="ARBA00005531"/>
    </source>
</evidence>
<name>A0A835PCA7_VANPL</name>
<organism evidence="8 11">
    <name type="scientific">Vanilla planifolia</name>
    <name type="common">Vanilla</name>
    <dbReference type="NCBI Taxonomy" id="51239"/>
    <lineage>
        <taxon>Eukaryota</taxon>
        <taxon>Viridiplantae</taxon>
        <taxon>Streptophyta</taxon>
        <taxon>Embryophyta</taxon>
        <taxon>Tracheophyta</taxon>
        <taxon>Spermatophyta</taxon>
        <taxon>Magnoliopsida</taxon>
        <taxon>Liliopsida</taxon>
        <taxon>Asparagales</taxon>
        <taxon>Orchidaceae</taxon>
        <taxon>Vanilloideae</taxon>
        <taxon>Vanilleae</taxon>
        <taxon>Vanilla</taxon>
    </lineage>
</organism>
<evidence type="ECO:0000259" key="6">
    <source>
        <dbReference type="Pfam" id="PF00195"/>
    </source>
</evidence>
<dbReference type="Pfam" id="PF00195">
    <property type="entry name" value="Chal_sti_synt_N"/>
    <property type="match status" value="1"/>
</dbReference>
<dbReference type="EMBL" id="JADCNM010000180">
    <property type="protein sequence ID" value="KAG0449506.1"/>
    <property type="molecule type" value="Genomic_DNA"/>
</dbReference>
<gene>
    <name evidence="9" type="ORF">HPP92_012981</name>
    <name evidence="8" type="ORF">HPP92_027265</name>
</gene>
<dbReference type="PIRSF" id="PIRSF000451">
    <property type="entry name" value="PKS_III"/>
    <property type="match status" value="1"/>
</dbReference>
<feature type="domain" description="Chalcone/stilbene synthase N-terminal" evidence="6">
    <location>
        <begin position="27"/>
        <end position="244"/>
    </location>
</feature>
<dbReference type="FunFam" id="3.40.47.10:FF:000025">
    <property type="entry name" value="Chalcone synthase 2"/>
    <property type="match status" value="1"/>
</dbReference>
<evidence type="ECO:0000256" key="2">
    <source>
        <dbReference type="ARBA" id="ARBA00022679"/>
    </source>
</evidence>
<feature type="domain" description="Chalcone/stilbene synthase C-terminal" evidence="7">
    <location>
        <begin position="253"/>
        <end position="405"/>
    </location>
</feature>
<dbReference type="InterPro" id="IPR001099">
    <property type="entry name" value="Chalcone/stilbene_synt_N"/>
</dbReference>
<evidence type="ECO:0000256" key="5">
    <source>
        <dbReference type="SAM" id="MobiDB-lite"/>
    </source>
</evidence>
<dbReference type="SUPFAM" id="SSF53901">
    <property type="entry name" value="Thiolase-like"/>
    <property type="match status" value="2"/>
</dbReference>
<dbReference type="Gene3D" id="3.40.47.10">
    <property type="match status" value="2"/>
</dbReference>
<feature type="region of interest" description="Disordered" evidence="5">
    <location>
        <begin position="1"/>
        <end position="28"/>
    </location>
</feature>